<evidence type="ECO:0000256" key="4">
    <source>
        <dbReference type="ARBA" id="ARBA00022574"/>
    </source>
</evidence>
<dbReference type="GO" id="GO:0005634">
    <property type="term" value="C:nucleus"/>
    <property type="evidence" value="ECO:0007669"/>
    <property type="project" value="TreeGrafter"/>
</dbReference>
<protein>
    <recommendedName>
        <fullName evidence="3">WD repeat-containing protein 76</fullName>
    </recommendedName>
</protein>
<dbReference type="Gene3D" id="2.130.10.10">
    <property type="entry name" value="YVTN repeat-like/Quinoprotein amine dehydrogenase"/>
    <property type="match status" value="1"/>
</dbReference>
<name>A0A1S2YQK8_CICAR</name>
<keyword evidence="6" id="KW-0227">DNA damage</keyword>
<proteinExistence type="inferred from homology"/>
<dbReference type="PROSITE" id="PS50294">
    <property type="entry name" value="WD_REPEATS_REGION"/>
    <property type="match status" value="1"/>
</dbReference>
<evidence type="ECO:0000256" key="5">
    <source>
        <dbReference type="ARBA" id="ARBA00022737"/>
    </source>
</evidence>
<dbReference type="RefSeq" id="XP_004508386.1">
    <property type="nucleotide sequence ID" value="XM_004508329.3"/>
</dbReference>
<accession>A0A1S2YQK8</accession>
<evidence type="ECO:0000256" key="7">
    <source>
        <dbReference type="ARBA" id="ARBA00023125"/>
    </source>
</evidence>
<organism evidence="9 10">
    <name type="scientific">Cicer arietinum</name>
    <name type="common">Chickpea</name>
    <name type="synonym">Garbanzo</name>
    <dbReference type="NCBI Taxonomy" id="3827"/>
    <lineage>
        <taxon>Eukaryota</taxon>
        <taxon>Viridiplantae</taxon>
        <taxon>Streptophyta</taxon>
        <taxon>Embryophyta</taxon>
        <taxon>Tracheophyta</taxon>
        <taxon>Spermatophyta</taxon>
        <taxon>Magnoliopsida</taxon>
        <taxon>eudicotyledons</taxon>
        <taxon>Gunneridae</taxon>
        <taxon>Pentapetalae</taxon>
        <taxon>rosids</taxon>
        <taxon>fabids</taxon>
        <taxon>Fabales</taxon>
        <taxon>Fabaceae</taxon>
        <taxon>Papilionoideae</taxon>
        <taxon>50 kb inversion clade</taxon>
        <taxon>NPAAA clade</taxon>
        <taxon>Hologalegina</taxon>
        <taxon>IRL clade</taxon>
        <taxon>Cicereae</taxon>
        <taxon>Cicer</taxon>
    </lineage>
</organism>
<feature type="repeat" description="WD" evidence="8">
    <location>
        <begin position="294"/>
        <end position="329"/>
    </location>
</feature>
<dbReference type="InterPro" id="IPR015943">
    <property type="entry name" value="WD40/YVTN_repeat-like_dom_sf"/>
</dbReference>
<dbReference type="eggNOG" id="KOG4328">
    <property type="taxonomic scope" value="Eukaryota"/>
</dbReference>
<keyword evidence="7" id="KW-0238">DNA-binding</keyword>
<comment type="similarity">
    <text evidence="2">Belongs to the WD repeat DDB2/WDR76 family.</text>
</comment>
<dbReference type="GeneID" id="101502177"/>
<dbReference type="InterPro" id="IPR036322">
    <property type="entry name" value="WD40_repeat_dom_sf"/>
</dbReference>
<evidence type="ECO:0000256" key="8">
    <source>
        <dbReference type="PROSITE-ProRule" id="PRU00221"/>
    </source>
</evidence>
<dbReference type="KEGG" id="cam:101502177"/>
<dbReference type="SMART" id="SM00320">
    <property type="entry name" value="WD40"/>
    <property type="match status" value="3"/>
</dbReference>
<evidence type="ECO:0000313" key="10">
    <source>
        <dbReference type="RefSeq" id="XP_004508386.1"/>
    </source>
</evidence>
<gene>
    <name evidence="10" type="primary">LOC101502177</name>
</gene>
<dbReference type="InterPro" id="IPR050853">
    <property type="entry name" value="WD_repeat_DNA-damage-binding"/>
</dbReference>
<dbReference type="SUPFAM" id="SSF50978">
    <property type="entry name" value="WD40 repeat-like"/>
    <property type="match status" value="1"/>
</dbReference>
<comment type="function">
    <text evidence="1">Specifically binds 5-hydroxymethylcytosine (5hmC), suggesting that it acts as a specific reader of 5hmC.</text>
</comment>
<dbReference type="FunFam" id="2.130.10.10:FF:000180">
    <property type="entry name" value="WD repeat-containing protein 76"/>
    <property type="match status" value="1"/>
</dbReference>
<evidence type="ECO:0000256" key="2">
    <source>
        <dbReference type="ARBA" id="ARBA00005434"/>
    </source>
</evidence>
<dbReference type="Pfam" id="PF00400">
    <property type="entry name" value="WD40"/>
    <property type="match status" value="2"/>
</dbReference>
<dbReference type="PROSITE" id="PS50082">
    <property type="entry name" value="WD_REPEATS_2"/>
    <property type="match status" value="1"/>
</dbReference>
<evidence type="ECO:0000256" key="6">
    <source>
        <dbReference type="ARBA" id="ARBA00022763"/>
    </source>
</evidence>
<sequence length="467" mass="52053">MAPPKLTDYERERLENIRRNNEMMAKLKVHSKVSELSNRPKVVTKSYSVKSEKKPKTETPVVIRRSLRTRGIPPDSKGLDLDATSDSNLLIRNSPQKSDSLVQTLGPIPMKDAYRGADSDRSFIESLVDVSNKDFSEEKLNGSVKKRKIECSLKLESMSLDPENIARIVPGRITQMKFFPSNDRKMVVAGNKFGDIGFWNVGENDVFLYHPHQAPISGILVQPHCLSKIYTSCYDGLVRLMDVEKEIFDMVYNSDNCIYALSQPKNEANCLYFAEGSGGLTVWDNRIGKCSSNLDLHETRINTIDFNPQSSQIVATSSSDGTACTWDLRCIGESKLTALRTFARKRSVQSAYFSPSGCSLATTSMDNTIGIYSGVHLEDETSVYHDNQTGRWISTFRAIWGWDDSYLFVGNMKRGVDVVSTVQRATVMTLQSPHISAIPCRFDAHSSEVGMLAGATSGGQVYIWTSS</sequence>
<reference evidence="9" key="1">
    <citation type="journal article" date="2013" name="Nat. Biotechnol.">
        <title>Draft genome sequence of chickpea (Cicer arietinum) provides a resource for trait improvement.</title>
        <authorList>
            <person name="Varshney R.K."/>
            <person name="Song C."/>
            <person name="Saxena R.K."/>
            <person name="Azam S."/>
            <person name="Yu S."/>
            <person name="Sharpe A.G."/>
            <person name="Cannon S."/>
            <person name="Baek J."/>
            <person name="Rosen B.D."/>
            <person name="Tar'an B."/>
            <person name="Millan T."/>
            <person name="Zhang X."/>
            <person name="Ramsay L.D."/>
            <person name="Iwata A."/>
            <person name="Wang Y."/>
            <person name="Nelson W."/>
            <person name="Farmer A.D."/>
            <person name="Gaur P.M."/>
            <person name="Soderlund C."/>
            <person name="Penmetsa R.V."/>
            <person name="Xu C."/>
            <person name="Bharti A.K."/>
            <person name="He W."/>
            <person name="Winter P."/>
            <person name="Zhao S."/>
            <person name="Hane J.K."/>
            <person name="Carrasquilla-Garcia N."/>
            <person name="Condie J.A."/>
            <person name="Upadhyaya H.D."/>
            <person name="Luo M.C."/>
            <person name="Thudi M."/>
            <person name="Gowda C.L."/>
            <person name="Singh N.P."/>
            <person name="Lichtenzveig J."/>
            <person name="Gali K.K."/>
            <person name="Rubio J."/>
            <person name="Nadarajan N."/>
            <person name="Dolezel J."/>
            <person name="Bansal K.C."/>
            <person name="Xu X."/>
            <person name="Edwards D."/>
            <person name="Zhang G."/>
            <person name="Kahl G."/>
            <person name="Gil J."/>
            <person name="Singh K.B."/>
            <person name="Datta S.K."/>
            <person name="Jackson S.A."/>
            <person name="Wang J."/>
            <person name="Cook D.R."/>
        </authorList>
    </citation>
    <scope>NUCLEOTIDE SEQUENCE [LARGE SCALE GENOMIC DNA]</scope>
    <source>
        <strain evidence="9">cv. CDC Frontier</strain>
    </source>
</reference>
<reference evidence="10" key="2">
    <citation type="submission" date="2025-08" db="UniProtKB">
        <authorList>
            <consortium name="RefSeq"/>
        </authorList>
    </citation>
    <scope>IDENTIFICATION</scope>
    <source>
        <tissue evidence="10">Etiolated seedlings</tissue>
    </source>
</reference>
<evidence type="ECO:0000256" key="1">
    <source>
        <dbReference type="ARBA" id="ARBA00002530"/>
    </source>
</evidence>
<dbReference type="InterPro" id="IPR019775">
    <property type="entry name" value="WD40_repeat_CS"/>
</dbReference>
<dbReference type="PANTHER" id="PTHR14773">
    <property type="entry name" value="WD REPEAT-CONTAINING PROTEIN 76"/>
    <property type="match status" value="1"/>
</dbReference>
<dbReference type="GO" id="GO:0003677">
    <property type="term" value="F:DNA binding"/>
    <property type="evidence" value="ECO:0007669"/>
    <property type="project" value="UniProtKB-KW"/>
</dbReference>
<dbReference type="AlphaFoldDB" id="A0A1S2YQK8"/>
<dbReference type="GO" id="GO:2000001">
    <property type="term" value="P:regulation of DNA damage checkpoint"/>
    <property type="evidence" value="ECO:0007669"/>
    <property type="project" value="TreeGrafter"/>
</dbReference>
<dbReference type="GO" id="GO:0006974">
    <property type="term" value="P:DNA damage response"/>
    <property type="evidence" value="ECO:0007669"/>
    <property type="project" value="UniProtKB-KW"/>
</dbReference>
<dbReference type="PaxDb" id="3827-XP_004508386.1"/>
<evidence type="ECO:0000256" key="3">
    <source>
        <dbReference type="ARBA" id="ARBA00021234"/>
    </source>
</evidence>
<dbReference type="Proteomes" id="UP000087171">
    <property type="component" value="Chromosome Ca7"/>
</dbReference>
<evidence type="ECO:0000313" key="9">
    <source>
        <dbReference type="Proteomes" id="UP000087171"/>
    </source>
</evidence>
<dbReference type="STRING" id="3827.A0A1S2YQK8"/>
<dbReference type="InterPro" id="IPR001680">
    <property type="entry name" value="WD40_rpt"/>
</dbReference>
<dbReference type="PANTHER" id="PTHR14773:SF0">
    <property type="entry name" value="WD REPEAT-CONTAINING PROTEIN 76"/>
    <property type="match status" value="1"/>
</dbReference>
<keyword evidence="4 8" id="KW-0853">WD repeat</keyword>
<keyword evidence="5" id="KW-0677">Repeat</keyword>
<keyword evidence="9" id="KW-1185">Reference proteome</keyword>
<dbReference type="OrthoDB" id="9890280at2759"/>
<dbReference type="PROSITE" id="PS00678">
    <property type="entry name" value="WD_REPEATS_1"/>
    <property type="match status" value="1"/>
</dbReference>